<name>A0A238WT63_9ACTN</name>
<evidence type="ECO:0000256" key="2">
    <source>
        <dbReference type="SAM" id="Phobius"/>
    </source>
</evidence>
<feature type="compositionally biased region" description="Low complexity" evidence="1">
    <location>
        <begin position="40"/>
        <end position="56"/>
    </location>
</feature>
<protein>
    <submittedName>
        <fullName evidence="3">Uncharacterized protein</fullName>
    </submittedName>
</protein>
<dbReference type="Proteomes" id="UP000198420">
    <property type="component" value="Unassembled WGS sequence"/>
</dbReference>
<sequence length="81" mass="7739">MTYLSGVLGLVAIAVLATLVLLAVRRDRDLRRNAPDKVVAAAAGTGSAGRGSALPGPGAPGPAVPGPVAPGSVMPGEAGGQ</sequence>
<feature type="compositionally biased region" description="Pro residues" evidence="1">
    <location>
        <begin position="57"/>
        <end position="68"/>
    </location>
</feature>
<dbReference type="EMBL" id="FZNP01000003">
    <property type="protein sequence ID" value="SNR49705.1"/>
    <property type="molecule type" value="Genomic_DNA"/>
</dbReference>
<feature type="transmembrane region" description="Helical" evidence="2">
    <location>
        <begin position="6"/>
        <end position="24"/>
    </location>
</feature>
<accession>A0A238WT63</accession>
<feature type="compositionally biased region" description="Low complexity" evidence="1">
    <location>
        <begin position="69"/>
        <end position="81"/>
    </location>
</feature>
<evidence type="ECO:0000313" key="4">
    <source>
        <dbReference type="Proteomes" id="UP000198420"/>
    </source>
</evidence>
<keyword evidence="2" id="KW-1133">Transmembrane helix</keyword>
<proteinExistence type="predicted"/>
<evidence type="ECO:0000313" key="3">
    <source>
        <dbReference type="EMBL" id="SNR49705.1"/>
    </source>
</evidence>
<organism evidence="3 4">
    <name type="scientific">Actinomadura mexicana</name>
    <dbReference type="NCBI Taxonomy" id="134959"/>
    <lineage>
        <taxon>Bacteria</taxon>
        <taxon>Bacillati</taxon>
        <taxon>Actinomycetota</taxon>
        <taxon>Actinomycetes</taxon>
        <taxon>Streptosporangiales</taxon>
        <taxon>Thermomonosporaceae</taxon>
        <taxon>Actinomadura</taxon>
    </lineage>
</organism>
<feature type="region of interest" description="Disordered" evidence="1">
    <location>
        <begin position="40"/>
        <end position="81"/>
    </location>
</feature>
<dbReference type="AlphaFoldDB" id="A0A238WT63"/>
<evidence type="ECO:0000256" key="1">
    <source>
        <dbReference type="SAM" id="MobiDB-lite"/>
    </source>
</evidence>
<keyword evidence="4" id="KW-1185">Reference proteome</keyword>
<reference evidence="4" key="1">
    <citation type="submission" date="2017-06" db="EMBL/GenBank/DDBJ databases">
        <authorList>
            <person name="Varghese N."/>
            <person name="Submissions S."/>
        </authorList>
    </citation>
    <scope>NUCLEOTIDE SEQUENCE [LARGE SCALE GENOMIC DNA]</scope>
    <source>
        <strain evidence="4">DSM 44485</strain>
    </source>
</reference>
<keyword evidence="2" id="KW-0472">Membrane</keyword>
<dbReference type="RefSeq" id="WP_089311331.1">
    <property type="nucleotide sequence ID" value="NZ_FZNP01000003.1"/>
</dbReference>
<keyword evidence="2" id="KW-0812">Transmembrane</keyword>
<gene>
    <name evidence="3" type="ORF">SAMN06265355_103263</name>
</gene>